<dbReference type="EMBL" id="JAHRHJ020000003">
    <property type="protein sequence ID" value="KAH9323778.1"/>
    <property type="molecule type" value="Genomic_DNA"/>
</dbReference>
<comment type="caution">
    <text evidence="1">The sequence shown here is derived from an EMBL/GenBank/DDBJ whole genome shotgun (WGS) entry which is preliminary data.</text>
</comment>
<evidence type="ECO:0000313" key="1">
    <source>
        <dbReference type="EMBL" id="KAH9323778.1"/>
    </source>
</evidence>
<dbReference type="AlphaFoldDB" id="A0AA38LG96"/>
<evidence type="ECO:0000313" key="2">
    <source>
        <dbReference type="Proteomes" id="UP000824469"/>
    </source>
</evidence>
<gene>
    <name evidence="1" type="ORF">KI387_018417</name>
</gene>
<name>A0AA38LG96_TAXCH</name>
<feature type="non-terminal residue" evidence="1">
    <location>
        <position position="82"/>
    </location>
</feature>
<feature type="non-terminal residue" evidence="1">
    <location>
        <position position="1"/>
    </location>
</feature>
<dbReference type="Proteomes" id="UP000824469">
    <property type="component" value="Unassembled WGS sequence"/>
</dbReference>
<accession>A0AA38LG96</accession>
<reference evidence="1 2" key="1">
    <citation type="journal article" date="2021" name="Nat. Plants">
        <title>The Taxus genome provides insights into paclitaxel biosynthesis.</title>
        <authorList>
            <person name="Xiong X."/>
            <person name="Gou J."/>
            <person name="Liao Q."/>
            <person name="Li Y."/>
            <person name="Zhou Q."/>
            <person name="Bi G."/>
            <person name="Li C."/>
            <person name="Du R."/>
            <person name="Wang X."/>
            <person name="Sun T."/>
            <person name="Guo L."/>
            <person name="Liang H."/>
            <person name="Lu P."/>
            <person name="Wu Y."/>
            <person name="Zhang Z."/>
            <person name="Ro D.K."/>
            <person name="Shang Y."/>
            <person name="Huang S."/>
            <person name="Yan J."/>
        </authorList>
    </citation>
    <scope>NUCLEOTIDE SEQUENCE [LARGE SCALE GENOMIC DNA]</scope>
    <source>
        <strain evidence="1">Ta-2019</strain>
    </source>
</reference>
<keyword evidence="2" id="KW-1185">Reference proteome</keyword>
<proteinExistence type="predicted"/>
<organism evidence="1 2">
    <name type="scientific">Taxus chinensis</name>
    <name type="common">Chinese yew</name>
    <name type="synonym">Taxus wallichiana var. chinensis</name>
    <dbReference type="NCBI Taxonomy" id="29808"/>
    <lineage>
        <taxon>Eukaryota</taxon>
        <taxon>Viridiplantae</taxon>
        <taxon>Streptophyta</taxon>
        <taxon>Embryophyta</taxon>
        <taxon>Tracheophyta</taxon>
        <taxon>Spermatophyta</taxon>
        <taxon>Pinopsida</taxon>
        <taxon>Pinidae</taxon>
        <taxon>Conifers II</taxon>
        <taxon>Cupressales</taxon>
        <taxon>Taxaceae</taxon>
        <taxon>Taxus</taxon>
    </lineage>
</organism>
<protein>
    <submittedName>
        <fullName evidence="1">Uncharacterized protein</fullName>
    </submittedName>
</protein>
<sequence length="82" mass="9684">VKGLMLEILGEPDFETFLDLEEKNEEEMVHTWKGKEKSKLVYMIDDDEFDTLDIDQNEGTHEEMDTVDEKARMYHAVMNTNK</sequence>